<dbReference type="InterPro" id="IPR005145">
    <property type="entry name" value="Sua5_C"/>
</dbReference>
<dbReference type="AlphaFoldDB" id="A0A1T4WUI6"/>
<sequence length="345" mass="37668">MSTPILPTDQPPLMHHAVEEAVRLLQSGEVVALPTETVYGLAADALNPQAVAKIFEAKERPTFDPLIVHLPDKKLLDTVAEVPEDVKKVVTRLIERFWPGPLTLLLPKKPCVPDLVTAGLPTVAVRVSNNPVFKRVAQALNKPIAAPSANRFGSISPTSANAVLAELDGRIPLILDGGACLHGLESTIIKVEPGTPKALITVLRPGPITIEDLKLYAKVQRVTKTLLDEASEAPGQLASHYAPRTPLRLLSKPSDFTPEEGRRYALMSYRGEEKDGYVDLADWEQMMILSPGNGKLPEAAVRFFYVLRELDKLGVDEIIAEPMLEHGMGAAMMDKLRRASVRPSR</sequence>
<dbReference type="GO" id="GO:0003725">
    <property type="term" value="F:double-stranded RNA binding"/>
    <property type="evidence" value="ECO:0007669"/>
    <property type="project" value="UniProtKB-UniRule"/>
</dbReference>
<dbReference type="GO" id="GO:0006450">
    <property type="term" value="P:regulation of translational fidelity"/>
    <property type="evidence" value="ECO:0007669"/>
    <property type="project" value="TreeGrafter"/>
</dbReference>
<dbReference type="GO" id="GO:0008033">
    <property type="term" value="P:tRNA processing"/>
    <property type="evidence" value="ECO:0007669"/>
    <property type="project" value="UniProtKB-KW"/>
</dbReference>
<protein>
    <recommendedName>
        <fullName evidence="4 13">Threonylcarbamoyl-AMP synthase</fullName>
        <shortName evidence="13">TC-AMP synthase</shortName>
        <ecNumber evidence="3 13">2.7.7.87</ecNumber>
    </recommendedName>
    <alternativeName>
        <fullName evidence="11 13">L-threonylcarbamoyladenylate synthase</fullName>
    </alternativeName>
</protein>
<feature type="binding site" evidence="14">
    <location>
        <position position="204"/>
    </location>
    <ligand>
        <name>ATP</name>
        <dbReference type="ChEBI" id="CHEBI:30616"/>
    </ligand>
</feature>
<feature type="binding site" evidence="14">
    <location>
        <position position="186"/>
    </location>
    <ligand>
        <name>L-threonine</name>
        <dbReference type="ChEBI" id="CHEBI:57926"/>
    </ligand>
</feature>
<dbReference type="Pfam" id="PF01300">
    <property type="entry name" value="Sua5_yciO_yrdC"/>
    <property type="match status" value="1"/>
</dbReference>
<comment type="catalytic activity">
    <reaction evidence="12 13">
        <text>L-threonine + hydrogencarbonate + ATP = L-threonylcarbamoyladenylate + diphosphate + H2O</text>
        <dbReference type="Rhea" id="RHEA:36407"/>
        <dbReference type="ChEBI" id="CHEBI:15377"/>
        <dbReference type="ChEBI" id="CHEBI:17544"/>
        <dbReference type="ChEBI" id="CHEBI:30616"/>
        <dbReference type="ChEBI" id="CHEBI:33019"/>
        <dbReference type="ChEBI" id="CHEBI:57926"/>
        <dbReference type="ChEBI" id="CHEBI:73682"/>
        <dbReference type="EC" id="2.7.7.87"/>
    </reaction>
</comment>
<dbReference type="Pfam" id="PF03481">
    <property type="entry name" value="Sua5_C"/>
    <property type="match status" value="1"/>
</dbReference>
<evidence type="ECO:0000256" key="9">
    <source>
        <dbReference type="ARBA" id="ARBA00022741"/>
    </source>
</evidence>
<name>A0A1T4WUI6_9BACT</name>
<keyword evidence="17" id="KW-1185">Reference proteome</keyword>
<evidence type="ECO:0000256" key="14">
    <source>
        <dbReference type="PIRSR" id="PIRSR004930-1"/>
    </source>
</evidence>
<dbReference type="PIRSF" id="PIRSF004930">
    <property type="entry name" value="Tln_factor_SUA5"/>
    <property type="match status" value="1"/>
</dbReference>
<feature type="domain" description="YrdC-like" evidence="15">
    <location>
        <begin position="15"/>
        <end position="208"/>
    </location>
</feature>
<evidence type="ECO:0000256" key="7">
    <source>
        <dbReference type="ARBA" id="ARBA00022694"/>
    </source>
</evidence>
<evidence type="ECO:0000256" key="8">
    <source>
        <dbReference type="ARBA" id="ARBA00022695"/>
    </source>
</evidence>
<keyword evidence="7 13" id="KW-0819">tRNA processing</keyword>
<keyword evidence="6 13" id="KW-0808">Transferase</keyword>
<dbReference type="GO" id="GO:0000049">
    <property type="term" value="F:tRNA binding"/>
    <property type="evidence" value="ECO:0007669"/>
    <property type="project" value="TreeGrafter"/>
</dbReference>
<comment type="similarity">
    <text evidence="2 13">Belongs to the SUA5 family.</text>
</comment>
<dbReference type="InterPro" id="IPR006070">
    <property type="entry name" value="Sua5-like_dom"/>
</dbReference>
<evidence type="ECO:0000256" key="5">
    <source>
        <dbReference type="ARBA" id="ARBA00022490"/>
    </source>
</evidence>
<keyword evidence="5 13" id="KW-0963">Cytoplasm</keyword>
<evidence type="ECO:0000256" key="12">
    <source>
        <dbReference type="ARBA" id="ARBA00048366"/>
    </source>
</evidence>
<dbReference type="InterPro" id="IPR050156">
    <property type="entry name" value="TC-AMP_synthase_SUA5"/>
</dbReference>
<comment type="function">
    <text evidence="13">Required for the formation of a threonylcarbamoyl group on adenosine at position 37 (t(6)A37) in tRNAs that read codons beginning with adenine.</text>
</comment>
<dbReference type="PANTHER" id="PTHR17490">
    <property type="entry name" value="SUA5"/>
    <property type="match status" value="1"/>
</dbReference>
<proteinExistence type="inferred from homology"/>
<dbReference type="InterPro" id="IPR038385">
    <property type="entry name" value="Sua5/YwlC_C"/>
</dbReference>
<keyword evidence="10 13" id="KW-0067">ATP-binding</keyword>
<evidence type="ECO:0000259" key="15">
    <source>
        <dbReference type="PROSITE" id="PS51163"/>
    </source>
</evidence>
<dbReference type="GO" id="GO:0005737">
    <property type="term" value="C:cytoplasm"/>
    <property type="evidence" value="ECO:0007669"/>
    <property type="project" value="UniProtKB-SubCell"/>
</dbReference>
<dbReference type="STRING" id="48467.SAMN02745166_00708"/>
<reference evidence="17" key="1">
    <citation type="submission" date="2017-02" db="EMBL/GenBank/DDBJ databases">
        <authorList>
            <person name="Varghese N."/>
            <person name="Submissions S."/>
        </authorList>
    </citation>
    <scope>NUCLEOTIDE SEQUENCE [LARGE SCALE GENOMIC DNA]</scope>
    <source>
        <strain evidence="17">ATCC 700200</strain>
    </source>
</reference>
<dbReference type="EC" id="2.7.7.87" evidence="3 13"/>
<dbReference type="EMBL" id="FUYE01000002">
    <property type="protein sequence ID" value="SKA81030.1"/>
    <property type="molecule type" value="Genomic_DNA"/>
</dbReference>
<feature type="binding site" evidence="14">
    <location>
        <position position="146"/>
    </location>
    <ligand>
        <name>L-threonine</name>
        <dbReference type="ChEBI" id="CHEBI:57926"/>
    </ligand>
</feature>
<dbReference type="GO" id="GO:0005524">
    <property type="term" value="F:ATP binding"/>
    <property type="evidence" value="ECO:0007669"/>
    <property type="project" value="UniProtKB-UniRule"/>
</dbReference>
<dbReference type="Gene3D" id="3.90.870.10">
    <property type="entry name" value="DHBP synthase"/>
    <property type="match status" value="1"/>
</dbReference>
<keyword evidence="9 13" id="KW-0547">Nucleotide-binding</keyword>
<evidence type="ECO:0000313" key="16">
    <source>
        <dbReference type="EMBL" id="SKA81030.1"/>
    </source>
</evidence>
<evidence type="ECO:0000256" key="3">
    <source>
        <dbReference type="ARBA" id="ARBA00012584"/>
    </source>
</evidence>
<evidence type="ECO:0000256" key="11">
    <source>
        <dbReference type="ARBA" id="ARBA00029774"/>
    </source>
</evidence>
<dbReference type="GO" id="GO:0061710">
    <property type="term" value="F:L-threonylcarbamoyladenylate synthase"/>
    <property type="evidence" value="ECO:0007669"/>
    <property type="project" value="UniProtKB-EC"/>
</dbReference>
<comment type="subcellular location">
    <subcellularLocation>
        <location evidence="1 13">Cytoplasm</location>
    </subcellularLocation>
</comment>
<evidence type="ECO:0000313" key="17">
    <source>
        <dbReference type="Proteomes" id="UP000190774"/>
    </source>
</evidence>
<evidence type="ECO:0000256" key="2">
    <source>
        <dbReference type="ARBA" id="ARBA00007663"/>
    </source>
</evidence>
<evidence type="ECO:0000256" key="1">
    <source>
        <dbReference type="ARBA" id="ARBA00004496"/>
    </source>
</evidence>
<feature type="binding site" evidence="14">
    <location>
        <position position="156"/>
    </location>
    <ligand>
        <name>ATP</name>
        <dbReference type="ChEBI" id="CHEBI:30616"/>
    </ligand>
</feature>
<dbReference type="Proteomes" id="UP000190774">
    <property type="component" value="Unassembled WGS sequence"/>
</dbReference>
<dbReference type="InterPro" id="IPR017945">
    <property type="entry name" value="DHBP_synth_RibB-like_a/b_dom"/>
</dbReference>
<accession>A0A1T4WUI6</accession>
<evidence type="ECO:0000256" key="4">
    <source>
        <dbReference type="ARBA" id="ARBA00015492"/>
    </source>
</evidence>
<keyword evidence="8 13" id="KW-0548">Nucleotidyltransferase</keyword>
<feature type="binding site" evidence="14">
    <location>
        <position position="60"/>
    </location>
    <ligand>
        <name>ATP</name>
        <dbReference type="ChEBI" id="CHEBI:30616"/>
    </ligand>
</feature>
<feature type="binding site" evidence="14">
    <location>
        <position position="126"/>
    </location>
    <ligand>
        <name>L-threonine</name>
        <dbReference type="ChEBI" id="CHEBI:57926"/>
    </ligand>
</feature>
<evidence type="ECO:0000256" key="6">
    <source>
        <dbReference type="ARBA" id="ARBA00022679"/>
    </source>
</evidence>
<dbReference type="NCBIfam" id="TIGR00057">
    <property type="entry name" value="L-threonylcarbamoyladenylate synthase"/>
    <property type="match status" value="1"/>
</dbReference>
<dbReference type="RefSeq" id="WP_245846445.1">
    <property type="nucleotide sequence ID" value="NZ_FUYE01000002.1"/>
</dbReference>
<feature type="binding site" evidence="14">
    <location>
        <position position="241"/>
    </location>
    <ligand>
        <name>ATP</name>
        <dbReference type="ChEBI" id="CHEBI:30616"/>
    </ligand>
</feature>
<gene>
    <name evidence="16" type="ORF">SAMN02745166_00708</name>
</gene>
<feature type="binding site" evidence="14">
    <location>
        <position position="122"/>
    </location>
    <ligand>
        <name>L-threonine</name>
        <dbReference type="ChEBI" id="CHEBI:57926"/>
    </ligand>
</feature>
<organism evidence="16 17">
    <name type="scientific">Prosthecobacter debontii</name>
    <dbReference type="NCBI Taxonomy" id="48467"/>
    <lineage>
        <taxon>Bacteria</taxon>
        <taxon>Pseudomonadati</taxon>
        <taxon>Verrucomicrobiota</taxon>
        <taxon>Verrucomicrobiia</taxon>
        <taxon>Verrucomicrobiales</taxon>
        <taxon>Verrucomicrobiaceae</taxon>
        <taxon>Prosthecobacter</taxon>
    </lineage>
</organism>
<dbReference type="SUPFAM" id="SSF55821">
    <property type="entry name" value="YrdC/RibB"/>
    <property type="match status" value="1"/>
</dbReference>
<dbReference type="Gene3D" id="3.40.50.11030">
    <property type="entry name" value="Threonylcarbamoyl-AMP synthase, C-terminal domain"/>
    <property type="match status" value="1"/>
</dbReference>
<dbReference type="PANTHER" id="PTHR17490:SF16">
    <property type="entry name" value="THREONYLCARBAMOYL-AMP SYNTHASE"/>
    <property type="match status" value="1"/>
</dbReference>
<evidence type="ECO:0000256" key="10">
    <source>
        <dbReference type="ARBA" id="ARBA00022840"/>
    </source>
</evidence>
<feature type="binding site" evidence="14">
    <location>
        <position position="69"/>
    </location>
    <ligand>
        <name>L-threonine</name>
        <dbReference type="ChEBI" id="CHEBI:57926"/>
    </ligand>
</feature>
<dbReference type="InterPro" id="IPR010923">
    <property type="entry name" value="T(6)A37_SUA5"/>
</dbReference>
<dbReference type="FunFam" id="3.90.870.10:FF:000009">
    <property type="entry name" value="Threonylcarbamoyl-AMP synthase, putative"/>
    <property type="match status" value="1"/>
</dbReference>
<evidence type="ECO:0000256" key="13">
    <source>
        <dbReference type="PIRNR" id="PIRNR004930"/>
    </source>
</evidence>
<feature type="binding site" evidence="14">
    <location>
        <position position="148"/>
    </location>
    <ligand>
        <name>ATP</name>
        <dbReference type="ChEBI" id="CHEBI:30616"/>
    </ligand>
</feature>
<dbReference type="PROSITE" id="PS51163">
    <property type="entry name" value="YRDC"/>
    <property type="match status" value="1"/>
</dbReference>
<feature type="binding site" evidence="14">
    <location>
        <position position="37"/>
    </location>
    <ligand>
        <name>L-threonine</name>
        <dbReference type="ChEBI" id="CHEBI:57926"/>
    </ligand>
</feature>